<dbReference type="AlphaFoldDB" id="A0A4S8K0C0"/>
<proteinExistence type="predicted"/>
<name>A0A4S8K0C0_MUSBA</name>
<dbReference type="EMBL" id="PYDT01000002">
    <property type="protein sequence ID" value="THU68089.1"/>
    <property type="molecule type" value="Genomic_DNA"/>
</dbReference>
<comment type="caution">
    <text evidence="1">The sequence shown here is derived from an EMBL/GenBank/DDBJ whole genome shotgun (WGS) entry which is preliminary data.</text>
</comment>
<accession>A0A4S8K0C0</accession>
<reference evidence="1 2" key="1">
    <citation type="journal article" date="2019" name="Nat. Plants">
        <title>Genome sequencing of Musa balbisiana reveals subgenome evolution and function divergence in polyploid bananas.</title>
        <authorList>
            <person name="Yao X."/>
        </authorList>
    </citation>
    <scope>NUCLEOTIDE SEQUENCE [LARGE SCALE GENOMIC DNA]</scope>
    <source>
        <strain evidence="2">cv. DH-PKW</strain>
        <tissue evidence="1">Leaves</tissue>
    </source>
</reference>
<sequence length="220" mass="23806">MLGFFSLRHCRGFFSPLADEEKSLTTPRLIGRDSHLGEPSLTLQVTDSTHIYAGAVKDTWKEDTVGVLYPDLLDVDIAHIHVPPLHPDMNQGIMAGAVRIIITLHRDPSPHLHRMIGIIGRMIGGMMIGITGLMMMKGITGRIINLQVLQEMAGAHQGHDPTGEGDLLSHCLLLKKFSLLTQLMQPSVSAGGGIAAASRDGIMKPGDTLEIGKSVCRRHG</sequence>
<evidence type="ECO:0000313" key="2">
    <source>
        <dbReference type="Proteomes" id="UP000317650"/>
    </source>
</evidence>
<gene>
    <name evidence="1" type="ORF">C4D60_Mb08t00220</name>
</gene>
<dbReference type="Proteomes" id="UP000317650">
    <property type="component" value="Chromosome 8"/>
</dbReference>
<evidence type="ECO:0000313" key="1">
    <source>
        <dbReference type="EMBL" id="THU68089.1"/>
    </source>
</evidence>
<protein>
    <submittedName>
        <fullName evidence="1">Uncharacterized protein</fullName>
    </submittedName>
</protein>
<keyword evidence="2" id="KW-1185">Reference proteome</keyword>
<organism evidence="1 2">
    <name type="scientific">Musa balbisiana</name>
    <name type="common">Banana</name>
    <dbReference type="NCBI Taxonomy" id="52838"/>
    <lineage>
        <taxon>Eukaryota</taxon>
        <taxon>Viridiplantae</taxon>
        <taxon>Streptophyta</taxon>
        <taxon>Embryophyta</taxon>
        <taxon>Tracheophyta</taxon>
        <taxon>Spermatophyta</taxon>
        <taxon>Magnoliopsida</taxon>
        <taxon>Liliopsida</taxon>
        <taxon>Zingiberales</taxon>
        <taxon>Musaceae</taxon>
        <taxon>Musa</taxon>
    </lineage>
</organism>